<dbReference type="PANTHER" id="PTHR18919:SF107">
    <property type="entry name" value="ACETYL-COA ACETYLTRANSFERASE, CYTOSOLIC"/>
    <property type="match status" value="1"/>
</dbReference>
<comment type="similarity">
    <text evidence="1 7">Belongs to the thiolase-like superfamily. Thiolase family.</text>
</comment>
<dbReference type="InterPro" id="IPR020616">
    <property type="entry name" value="Thiolase_N"/>
</dbReference>
<dbReference type="PROSITE" id="PS00099">
    <property type="entry name" value="THIOLASE_3"/>
    <property type="match status" value="1"/>
</dbReference>
<feature type="active site" description="Acyl-thioester intermediate" evidence="6">
    <location>
        <position position="93"/>
    </location>
</feature>
<keyword evidence="4 7" id="KW-0012">Acyltransferase</keyword>
<dbReference type="NCBIfam" id="TIGR01930">
    <property type="entry name" value="AcCoA-C-Actrans"/>
    <property type="match status" value="1"/>
</dbReference>
<reference evidence="10 11" key="1">
    <citation type="submission" date="2023-04" db="EMBL/GenBank/DDBJ databases">
        <authorList>
            <person name="Hsu D."/>
        </authorList>
    </citation>
    <scope>NUCLEOTIDE SEQUENCE [LARGE SCALE GENOMIC DNA]</scope>
    <source>
        <strain evidence="10 11">MK1</strain>
    </source>
</reference>
<evidence type="ECO:0000256" key="5">
    <source>
        <dbReference type="ARBA" id="ARBA00030755"/>
    </source>
</evidence>
<dbReference type="AlphaFoldDB" id="A0AAU0UPF8"/>
<keyword evidence="11" id="KW-1185">Reference proteome</keyword>
<evidence type="ECO:0000256" key="7">
    <source>
        <dbReference type="RuleBase" id="RU003557"/>
    </source>
</evidence>
<evidence type="ECO:0000256" key="4">
    <source>
        <dbReference type="ARBA" id="ARBA00023315"/>
    </source>
</evidence>
<feature type="active site" description="Proton acceptor" evidence="6">
    <location>
        <position position="359"/>
    </location>
</feature>
<dbReference type="InterPro" id="IPR020610">
    <property type="entry name" value="Thiolase_AS"/>
</dbReference>
<dbReference type="Pfam" id="PF00108">
    <property type="entry name" value="Thiolase_N"/>
    <property type="match status" value="1"/>
</dbReference>
<proteinExistence type="inferred from homology"/>
<dbReference type="EMBL" id="CP121694">
    <property type="protein sequence ID" value="WRO22111.1"/>
    <property type="molecule type" value="Genomic_DNA"/>
</dbReference>
<feature type="active site" description="Proton acceptor" evidence="6">
    <location>
        <position position="389"/>
    </location>
</feature>
<feature type="domain" description="Thiolase C-terminal" evidence="9">
    <location>
        <begin position="273"/>
        <end position="401"/>
    </location>
</feature>
<dbReference type="Gene3D" id="3.40.47.10">
    <property type="match status" value="2"/>
</dbReference>
<dbReference type="KEGG" id="dbc:MFMK1_001935"/>
<dbReference type="InterPro" id="IPR016039">
    <property type="entry name" value="Thiolase-like"/>
</dbReference>
<dbReference type="PIRSF" id="PIRSF000429">
    <property type="entry name" value="Ac-CoA_Ac_transf"/>
    <property type="match status" value="1"/>
</dbReference>
<keyword evidence="3 7" id="KW-0808">Transferase</keyword>
<dbReference type="InterPro" id="IPR002155">
    <property type="entry name" value="Thiolase"/>
</dbReference>
<dbReference type="CDD" id="cd00751">
    <property type="entry name" value="thiolase"/>
    <property type="match status" value="1"/>
</dbReference>
<sequence>MHERDVVIVSACRTPFGKYGGSLKDFDPVKLGAITMKEVLGRVDYKDEVDEIYWGVGDTASFKDVYTPVIARQTLLEAGLAPETPSCSLDKACVSAMSAVQLGQRAIASNEAEIVIAGGVTTFSQMPLVVRGLRFKGNRLGPVPMEDPLFEIGYKDYNPVAVDAGEVALEHGISREEQDEWALRSHELYGKCYQQGKMNEEMINMTIPQKKKEPLEFKKDEQYRENMSMEKLSKLPTIYGSPTCTAGNSPGLNDGATAMLLMTRKKAEELSLEVLGTLVSTVSIAKKPRLLAETPAKAIETALKKSSLVLEDMNLIEINEAFAAVTLVSSKMLADGDTNKTTSIRERTNVNGGAIAIGHPNTASGARIIMTMLYELRRRGGGYGIAAICGGLAQGDAAIIKVE</sequence>
<dbReference type="RefSeq" id="WP_366921532.1">
    <property type="nucleotide sequence ID" value="NZ_CP121694.1"/>
</dbReference>
<feature type="domain" description="Thiolase N-terminal" evidence="8">
    <location>
        <begin position="6"/>
        <end position="264"/>
    </location>
</feature>
<name>A0AAU0UPF8_9FIRM</name>
<dbReference type="PANTHER" id="PTHR18919">
    <property type="entry name" value="ACETYL-COA C-ACYLTRANSFERASE"/>
    <property type="match status" value="1"/>
</dbReference>
<organism evidence="10 11">
    <name type="scientific">Metallumcola ferriviriculae</name>
    <dbReference type="NCBI Taxonomy" id="3039180"/>
    <lineage>
        <taxon>Bacteria</taxon>
        <taxon>Bacillati</taxon>
        <taxon>Bacillota</taxon>
        <taxon>Clostridia</taxon>
        <taxon>Neomoorellales</taxon>
        <taxon>Desulfitibacteraceae</taxon>
        <taxon>Metallumcola</taxon>
    </lineage>
</organism>
<dbReference type="SUPFAM" id="SSF53901">
    <property type="entry name" value="Thiolase-like"/>
    <property type="match status" value="2"/>
</dbReference>
<dbReference type="Proteomes" id="UP001329915">
    <property type="component" value="Chromosome"/>
</dbReference>
<evidence type="ECO:0000259" key="8">
    <source>
        <dbReference type="Pfam" id="PF00108"/>
    </source>
</evidence>
<evidence type="ECO:0000313" key="10">
    <source>
        <dbReference type="EMBL" id="WRO22111.1"/>
    </source>
</evidence>
<gene>
    <name evidence="10" type="ORF">MFMK1_001935</name>
</gene>
<evidence type="ECO:0000256" key="6">
    <source>
        <dbReference type="PIRSR" id="PIRSR000429-1"/>
    </source>
</evidence>
<evidence type="ECO:0000256" key="3">
    <source>
        <dbReference type="ARBA" id="ARBA00022679"/>
    </source>
</evidence>
<evidence type="ECO:0000313" key="11">
    <source>
        <dbReference type="Proteomes" id="UP001329915"/>
    </source>
</evidence>
<accession>A0AAU0UPF8</accession>
<dbReference type="GO" id="GO:0003985">
    <property type="term" value="F:acetyl-CoA C-acetyltransferase activity"/>
    <property type="evidence" value="ECO:0007669"/>
    <property type="project" value="UniProtKB-EC"/>
</dbReference>
<dbReference type="EC" id="2.3.1.9" evidence="2"/>
<evidence type="ECO:0000256" key="1">
    <source>
        <dbReference type="ARBA" id="ARBA00010982"/>
    </source>
</evidence>
<dbReference type="Pfam" id="PF02803">
    <property type="entry name" value="Thiolase_C"/>
    <property type="match status" value="1"/>
</dbReference>
<evidence type="ECO:0000256" key="2">
    <source>
        <dbReference type="ARBA" id="ARBA00012705"/>
    </source>
</evidence>
<protein>
    <recommendedName>
        <fullName evidence="2">acetyl-CoA C-acetyltransferase</fullName>
        <ecNumber evidence="2">2.3.1.9</ecNumber>
    </recommendedName>
    <alternativeName>
        <fullName evidence="5">Acetoacetyl-CoA thiolase</fullName>
    </alternativeName>
</protein>
<dbReference type="InterPro" id="IPR020617">
    <property type="entry name" value="Thiolase_C"/>
</dbReference>
<evidence type="ECO:0000259" key="9">
    <source>
        <dbReference type="Pfam" id="PF02803"/>
    </source>
</evidence>